<dbReference type="InterPro" id="IPR001173">
    <property type="entry name" value="Glyco_trans_2-like"/>
</dbReference>
<dbReference type="SUPFAM" id="SSF53448">
    <property type="entry name" value="Nucleotide-diphospho-sugar transferases"/>
    <property type="match status" value="1"/>
</dbReference>
<gene>
    <name evidence="2" type="ORF">A2771_04520</name>
</gene>
<dbReference type="InterPro" id="IPR029044">
    <property type="entry name" value="Nucleotide-diphossugar_trans"/>
</dbReference>
<dbReference type="PANTHER" id="PTHR48090:SF7">
    <property type="entry name" value="RFBJ PROTEIN"/>
    <property type="match status" value="1"/>
</dbReference>
<organism evidence="2 3">
    <name type="scientific">Candidatus Woesebacteria bacterium RIFCSPHIGHO2_01_FULL_38_26b</name>
    <dbReference type="NCBI Taxonomy" id="1802491"/>
    <lineage>
        <taxon>Bacteria</taxon>
        <taxon>Candidatus Woeseibacteriota</taxon>
    </lineage>
</organism>
<proteinExistence type="predicted"/>
<accession>A0A1F7Y293</accession>
<evidence type="ECO:0000313" key="2">
    <source>
        <dbReference type="EMBL" id="OGM21401.1"/>
    </source>
</evidence>
<dbReference type="AlphaFoldDB" id="A0A1F7Y293"/>
<name>A0A1F7Y293_9BACT</name>
<dbReference type="Pfam" id="PF00535">
    <property type="entry name" value="Glycos_transf_2"/>
    <property type="match status" value="1"/>
</dbReference>
<dbReference type="Proteomes" id="UP000176741">
    <property type="component" value="Unassembled WGS sequence"/>
</dbReference>
<dbReference type="CDD" id="cd04179">
    <property type="entry name" value="DPM_DPG-synthase_like"/>
    <property type="match status" value="1"/>
</dbReference>
<reference evidence="2 3" key="1">
    <citation type="journal article" date="2016" name="Nat. Commun.">
        <title>Thousands of microbial genomes shed light on interconnected biogeochemical processes in an aquifer system.</title>
        <authorList>
            <person name="Anantharaman K."/>
            <person name="Brown C.T."/>
            <person name="Hug L.A."/>
            <person name="Sharon I."/>
            <person name="Castelle C.J."/>
            <person name="Probst A.J."/>
            <person name="Thomas B.C."/>
            <person name="Singh A."/>
            <person name="Wilkins M.J."/>
            <person name="Karaoz U."/>
            <person name="Brodie E.L."/>
            <person name="Williams K.H."/>
            <person name="Hubbard S.S."/>
            <person name="Banfield J.F."/>
        </authorList>
    </citation>
    <scope>NUCLEOTIDE SEQUENCE [LARGE SCALE GENOMIC DNA]</scope>
</reference>
<dbReference type="Gene3D" id="3.90.550.10">
    <property type="entry name" value="Spore Coat Polysaccharide Biosynthesis Protein SpsA, Chain A"/>
    <property type="match status" value="1"/>
</dbReference>
<comment type="caution">
    <text evidence="2">The sequence shown here is derived from an EMBL/GenBank/DDBJ whole genome shotgun (WGS) entry which is preliminary data.</text>
</comment>
<dbReference type="InterPro" id="IPR050256">
    <property type="entry name" value="Glycosyltransferase_2"/>
</dbReference>
<dbReference type="PANTHER" id="PTHR48090">
    <property type="entry name" value="UNDECAPRENYL-PHOSPHATE 4-DEOXY-4-FORMAMIDO-L-ARABINOSE TRANSFERASE-RELATED"/>
    <property type="match status" value="1"/>
</dbReference>
<feature type="domain" description="Glycosyltransferase 2-like" evidence="1">
    <location>
        <begin position="11"/>
        <end position="172"/>
    </location>
</feature>
<evidence type="ECO:0000259" key="1">
    <source>
        <dbReference type="Pfam" id="PF00535"/>
    </source>
</evidence>
<protein>
    <recommendedName>
        <fullName evidence="1">Glycosyltransferase 2-like domain-containing protein</fullName>
    </recommendedName>
</protein>
<sequence length="250" mass="28273">MSIENHQKALVIIPVHNEEKKIAKVLDGLPRKILNVKIDILVIDDGSTDKSKKIAKSRKCNILSHPSRLGYGTSVRDGFSYGLKHKYDYILKLDADGQHDPFYIGTIVKILLRGGVDYVISSRYMREVDKLDIPPIERRLVNTMCTGAINSITKLGLSDVFCGIFGLTYDLLSKLDLESSSYGLELEMILQSHYLNARFLEIPHPLIYTKESSKFLKTFGNNDRGSLGDRLALYSGIILDTLYKYKIKEI</sequence>
<evidence type="ECO:0000313" key="3">
    <source>
        <dbReference type="Proteomes" id="UP000176741"/>
    </source>
</evidence>
<dbReference type="EMBL" id="MGGD01000011">
    <property type="protein sequence ID" value="OGM21401.1"/>
    <property type="molecule type" value="Genomic_DNA"/>
</dbReference>